<organism evidence="1 2">
    <name type="scientific">Zarea fungicola</name>
    <dbReference type="NCBI Taxonomy" id="93591"/>
    <lineage>
        <taxon>Eukaryota</taxon>
        <taxon>Fungi</taxon>
        <taxon>Dikarya</taxon>
        <taxon>Ascomycota</taxon>
        <taxon>Pezizomycotina</taxon>
        <taxon>Sordariomycetes</taxon>
        <taxon>Hypocreomycetidae</taxon>
        <taxon>Hypocreales</taxon>
        <taxon>Cordycipitaceae</taxon>
        <taxon>Zarea</taxon>
    </lineage>
</organism>
<accession>A0ACC1N003</accession>
<evidence type="ECO:0000313" key="1">
    <source>
        <dbReference type="EMBL" id="KAJ2972605.1"/>
    </source>
</evidence>
<gene>
    <name evidence="1" type="ORF">NQ176_g7061</name>
</gene>
<dbReference type="EMBL" id="JANJQO010001115">
    <property type="protein sequence ID" value="KAJ2972605.1"/>
    <property type="molecule type" value="Genomic_DNA"/>
</dbReference>
<sequence length="194" mass="21570">MPSSSSSRKDKPTSSALSKSSSGSKRKESSSSTSRTGMRRLMKELETWQSELKEERGIERLGPVGEDDMMRWEAVINGRGVGSGYDGGRWLISIELPDEYPLKPPKMRFVTQIVHPNIALQNGEICLDLLKEAWTPTYSVLECVRAVRMLLSCPETDSPLNVDVAALLRGGDVIGTRKLVELWCSEDYGRYEGA</sequence>
<evidence type="ECO:0000313" key="2">
    <source>
        <dbReference type="Proteomes" id="UP001143910"/>
    </source>
</evidence>
<proteinExistence type="predicted"/>
<name>A0ACC1N003_9HYPO</name>
<reference evidence="1" key="1">
    <citation type="submission" date="2022-08" db="EMBL/GenBank/DDBJ databases">
        <title>Genome Sequence of Lecanicillium fungicola.</title>
        <authorList>
            <person name="Buettner E."/>
        </authorList>
    </citation>
    <scope>NUCLEOTIDE SEQUENCE</scope>
    <source>
        <strain evidence="1">Babe33</strain>
    </source>
</reference>
<dbReference type="Proteomes" id="UP001143910">
    <property type="component" value="Unassembled WGS sequence"/>
</dbReference>
<comment type="caution">
    <text evidence="1">The sequence shown here is derived from an EMBL/GenBank/DDBJ whole genome shotgun (WGS) entry which is preliminary data.</text>
</comment>
<protein>
    <submittedName>
        <fullName evidence="1">Uncharacterized protein</fullName>
    </submittedName>
</protein>
<keyword evidence="2" id="KW-1185">Reference proteome</keyword>